<evidence type="ECO:0000313" key="3">
    <source>
        <dbReference type="Proteomes" id="UP001596086"/>
    </source>
</evidence>
<feature type="region of interest" description="Disordered" evidence="1">
    <location>
        <begin position="1"/>
        <end position="24"/>
    </location>
</feature>
<accession>A0ABW0RZC9</accession>
<dbReference type="RefSeq" id="WP_379772356.1">
    <property type="nucleotide sequence ID" value="NZ_JBHSMZ010000014.1"/>
</dbReference>
<name>A0ABW0RZC9_9BURK</name>
<comment type="caution">
    <text evidence="2">The sequence shown here is derived from an EMBL/GenBank/DDBJ whole genome shotgun (WGS) entry which is preliminary data.</text>
</comment>
<evidence type="ECO:0000256" key="1">
    <source>
        <dbReference type="SAM" id="MobiDB-lite"/>
    </source>
</evidence>
<protein>
    <recommendedName>
        <fullName evidence="4">DUF2786 domain-containing protein</fullName>
    </recommendedName>
</protein>
<dbReference type="EMBL" id="JBHSMZ010000014">
    <property type="protein sequence ID" value="MFC5550169.1"/>
    <property type="molecule type" value="Genomic_DNA"/>
</dbReference>
<gene>
    <name evidence="2" type="ORF">ACFPO9_16770</name>
</gene>
<evidence type="ECO:0008006" key="4">
    <source>
        <dbReference type="Google" id="ProtNLM"/>
    </source>
</evidence>
<sequence>MSKNLGAMLGKLLRAPAPRKQDTQRKAREQAKALAHTHGIEIERLRDGGFNVWPPKAFAGDDPHDGDHYAADWEEALAHVRAYVPT</sequence>
<reference evidence="3" key="1">
    <citation type="journal article" date="2019" name="Int. J. Syst. Evol. Microbiol.">
        <title>The Global Catalogue of Microorganisms (GCM) 10K type strain sequencing project: providing services to taxonomists for standard genome sequencing and annotation.</title>
        <authorList>
            <consortium name="The Broad Institute Genomics Platform"/>
            <consortium name="The Broad Institute Genome Sequencing Center for Infectious Disease"/>
            <person name="Wu L."/>
            <person name="Ma J."/>
        </authorList>
    </citation>
    <scope>NUCLEOTIDE SEQUENCE [LARGE SCALE GENOMIC DNA]</scope>
    <source>
        <strain evidence="3">CGMCC 4.5798</strain>
    </source>
</reference>
<dbReference type="Proteomes" id="UP001596086">
    <property type="component" value="Unassembled WGS sequence"/>
</dbReference>
<organism evidence="2 3">
    <name type="scientific">Massilia aerilata</name>
    <dbReference type="NCBI Taxonomy" id="453817"/>
    <lineage>
        <taxon>Bacteria</taxon>
        <taxon>Pseudomonadati</taxon>
        <taxon>Pseudomonadota</taxon>
        <taxon>Betaproteobacteria</taxon>
        <taxon>Burkholderiales</taxon>
        <taxon>Oxalobacteraceae</taxon>
        <taxon>Telluria group</taxon>
        <taxon>Massilia</taxon>
    </lineage>
</organism>
<proteinExistence type="predicted"/>
<evidence type="ECO:0000313" key="2">
    <source>
        <dbReference type="EMBL" id="MFC5550169.1"/>
    </source>
</evidence>
<keyword evidence="3" id="KW-1185">Reference proteome</keyword>